<dbReference type="EMBL" id="CYGX02000041">
    <property type="protein sequence ID" value="SIT43193.1"/>
    <property type="molecule type" value="Genomic_DNA"/>
</dbReference>
<comment type="cofactor">
    <cofactor evidence="8">
        <name>Mg(2+)</name>
        <dbReference type="ChEBI" id="CHEBI:18420"/>
    </cofactor>
</comment>
<feature type="binding site" evidence="8">
    <location>
        <position position="58"/>
    </location>
    <ligand>
        <name>Mg(2+)</name>
        <dbReference type="ChEBI" id="CHEBI:18420"/>
    </ligand>
</feature>
<keyword evidence="2 8" id="KW-0808">Transferase</keyword>
<keyword evidence="7 8" id="KW-0275">Fatty acid biosynthesis</keyword>
<evidence type="ECO:0000256" key="5">
    <source>
        <dbReference type="ARBA" id="ARBA00022842"/>
    </source>
</evidence>
<keyword evidence="11" id="KW-1185">Reference proteome</keyword>
<accession>A0A1N7S749</accession>
<evidence type="ECO:0000256" key="6">
    <source>
        <dbReference type="ARBA" id="ARBA00023098"/>
    </source>
</evidence>
<gene>
    <name evidence="8" type="primary">acpS</name>
    <name evidence="10" type="ORF">BN2475_410021</name>
</gene>
<dbReference type="OrthoDB" id="517356at2"/>
<evidence type="ECO:0000256" key="1">
    <source>
        <dbReference type="ARBA" id="ARBA00022516"/>
    </source>
</evidence>
<comment type="function">
    <text evidence="8">Transfers the 4'-phosphopantetheine moiety from coenzyme A to a Ser of acyl-carrier-protein.</text>
</comment>
<dbReference type="GO" id="GO:0006633">
    <property type="term" value="P:fatty acid biosynthetic process"/>
    <property type="evidence" value="ECO:0007669"/>
    <property type="project" value="UniProtKB-UniRule"/>
</dbReference>
<dbReference type="GO" id="GO:0005737">
    <property type="term" value="C:cytoplasm"/>
    <property type="evidence" value="ECO:0007669"/>
    <property type="project" value="UniProtKB-SubCell"/>
</dbReference>
<dbReference type="Pfam" id="PF01648">
    <property type="entry name" value="ACPS"/>
    <property type="match status" value="1"/>
</dbReference>
<dbReference type="Proteomes" id="UP000187012">
    <property type="component" value="Unassembled WGS sequence"/>
</dbReference>
<dbReference type="Gene3D" id="3.90.470.20">
    <property type="entry name" value="4'-phosphopantetheinyl transferase domain"/>
    <property type="match status" value="1"/>
</dbReference>
<keyword evidence="1 8" id="KW-0444">Lipid biosynthesis</keyword>
<dbReference type="STRING" id="1247936.BN2475_410021"/>
<evidence type="ECO:0000256" key="3">
    <source>
        <dbReference type="ARBA" id="ARBA00022723"/>
    </source>
</evidence>
<dbReference type="RefSeq" id="WP_094781015.1">
    <property type="nucleotide sequence ID" value="NZ_CYGX02000041.1"/>
</dbReference>
<proteinExistence type="inferred from homology"/>
<keyword evidence="8" id="KW-0963">Cytoplasm</keyword>
<evidence type="ECO:0000256" key="4">
    <source>
        <dbReference type="ARBA" id="ARBA00022832"/>
    </source>
</evidence>
<dbReference type="InterPro" id="IPR008278">
    <property type="entry name" value="4-PPantetheinyl_Trfase_dom"/>
</dbReference>
<evidence type="ECO:0000313" key="10">
    <source>
        <dbReference type="EMBL" id="SIT43193.1"/>
    </source>
</evidence>
<sequence length="129" mass="14145">MGALLGIGCDIVLIDRIVNMARRNPDIFLNRILGEQERTWLGTQPDWRSCARHVAAKEALFKALGTGLTDTMRWTDVQVVYTDCQSKLQISGATCQRMTAMGGKKTLLSMTSDGHSAMATVLLMGAQEN</sequence>
<dbReference type="InterPro" id="IPR004568">
    <property type="entry name" value="Ppantetheine-prot_Trfase_dom"/>
</dbReference>
<evidence type="ECO:0000256" key="8">
    <source>
        <dbReference type="HAMAP-Rule" id="MF_00101"/>
    </source>
</evidence>
<protein>
    <recommendedName>
        <fullName evidence="8">Holo-[acyl-carrier-protein] synthase</fullName>
        <shortName evidence="8">Holo-ACP synthase</shortName>
        <ecNumber evidence="8">2.7.8.7</ecNumber>
    </recommendedName>
    <alternativeName>
        <fullName evidence="8">4'-phosphopantetheinyl transferase AcpS</fullName>
    </alternativeName>
</protein>
<reference evidence="10 11" key="1">
    <citation type="submission" date="2016-12" db="EMBL/GenBank/DDBJ databases">
        <authorList>
            <person name="Song W.-J."/>
            <person name="Kurnit D.M."/>
        </authorList>
    </citation>
    <scope>NUCLEOTIDE SEQUENCE [LARGE SCALE GENOMIC DNA]</scope>
    <source>
        <strain evidence="10 11">STM7296</strain>
    </source>
</reference>
<comment type="catalytic activity">
    <reaction evidence="8">
        <text>apo-[ACP] + CoA = holo-[ACP] + adenosine 3',5'-bisphosphate + H(+)</text>
        <dbReference type="Rhea" id="RHEA:12068"/>
        <dbReference type="Rhea" id="RHEA-COMP:9685"/>
        <dbReference type="Rhea" id="RHEA-COMP:9690"/>
        <dbReference type="ChEBI" id="CHEBI:15378"/>
        <dbReference type="ChEBI" id="CHEBI:29999"/>
        <dbReference type="ChEBI" id="CHEBI:57287"/>
        <dbReference type="ChEBI" id="CHEBI:58343"/>
        <dbReference type="ChEBI" id="CHEBI:64479"/>
        <dbReference type="EC" id="2.7.8.7"/>
    </reaction>
</comment>
<keyword evidence="3 8" id="KW-0479">Metal-binding</keyword>
<dbReference type="InterPro" id="IPR037143">
    <property type="entry name" value="4-PPantetheinyl_Trfase_dom_sf"/>
</dbReference>
<dbReference type="EC" id="2.7.8.7" evidence="8"/>
<keyword evidence="6 8" id="KW-0443">Lipid metabolism</keyword>
<evidence type="ECO:0000259" key="9">
    <source>
        <dbReference type="Pfam" id="PF01648"/>
    </source>
</evidence>
<evidence type="ECO:0000256" key="2">
    <source>
        <dbReference type="ARBA" id="ARBA00022679"/>
    </source>
</evidence>
<dbReference type="GO" id="GO:0008897">
    <property type="term" value="F:holo-[acyl-carrier-protein] synthase activity"/>
    <property type="evidence" value="ECO:0007669"/>
    <property type="project" value="UniProtKB-UniRule"/>
</dbReference>
<organism evidence="10 11">
    <name type="scientific">Paraburkholderia ribeironis</name>
    <dbReference type="NCBI Taxonomy" id="1247936"/>
    <lineage>
        <taxon>Bacteria</taxon>
        <taxon>Pseudomonadati</taxon>
        <taxon>Pseudomonadota</taxon>
        <taxon>Betaproteobacteria</taxon>
        <taxon>Burkholderiales</taxon>
        <taxon>Burkholderiaceae</taxon>
        <taxon>Paraburkholderia</taxon>
    </lineage>
</organism>
<dbReference type="InterPro" id="IPR002582">
    <property type="entry name" value="ACPS"/>
</dbReference>
<dbReference type="SUPFAM" id="SSF56214">
    <property type="entry name" value="4'-phosphopantetheinyl transferase"/>
    <property type="match status" value="1"/>
</dbReference>
<comment type="similarity">
    <text evidence="8">Belongs to the P-Pant transferase superfamily. AcpS family.</text>
</comment>
<keyword evidence="4 8" id="KW-0276">Fatty acid metabolism</keyword>
<dbReference type="HAMAP" id="MF_00101">
    <property type="entry name" value="AcpS"/>
    <property type="match status" value="1"/>
</dbReference>
<evidence type="ECO:0000256" key="7">
    <source>
        <dbReference type="ARBA" id="ARBA00023160"/>
    </source>
</evidence>
<comment type="subcellular location">
    <subcellularLocation>
        <location evidence="8">Cytoplasm</location>
    </subcellularLocation>
</comment>
<keyword evidence="5 8" id="KW-0460">Magnesium</keyword>
<feature type="binding site" evidence="8">
    <location>
        <position position="10"/>
    </location>
    <ligand>
        <name>Mg(2+)</name>
        <dbReference type="ChEBI" id="CHEBI:18420"/>
    </ligand>
</feature>
<evidence type="ECO:0000313" key="11">
    <source>
        <dbReference type="Proteomes" id="UP000187012"/>
    </source>
</evidence>
<dbReference type="AlphaFoldDB" id="A0A1N7S749"/>
<name>A0A1N7S749_9BURK</name>
<dbReference type="NCBIfam" id="TIGR00556">
    <property type="entry name" value="pantethn_trn"/>
    <property type="match status" value="1"/>
</dbReference>
<feature type="domain" description="4'-phosphopantetheinyl transferase" evidence="9">
    <location>
        <begin position="6"/>
        <end position="85"/>
    </location>
</feature>
<dbReference type="GO" id="GO:0000287">
    <property type="term" value="F:magnesium ion binding"/>
    <property type="evidence" value="ECO:0007669"/>
    <property type="project" value="UniProtKB-UniRule"/>
</dbReference>